<reference evidence="2 3" key="1">
    <citation type="submission" date="2020-04" db="EMBL/GenBank/DDBJ databases">
        <title>Plant Genome Project.</title>
        <authorList>
            <person name="Zhang R.-G."/>
        </authorList>
    </citation>
    <scope>NUCLEOTIDE SEQUENCE [LARGE SCALE GENOMIC DNA]</scope>
    <source>
        <strain evidence="2">YNK0</strain>
        <tissue evidence="2">Leaf</tissue>
    </source>
</reference>
<organism evidence="2 3">
    <name type="scientific">Tetracentron sinense</name>
    <name type="common">Spur-leaf</name>
    <dbReference type="NCBI Taxonomy" id="13715"/>
    <lineage>
        <taxon>Eukaryota</taxon>
        <taxon>Viridiplantae</taxon>
        <taxon>Streptophyta</taxon>
        <taxon>Embryophyta</taxon>
        <taxon>Tracheophyta</taxon>
        <taxon>Spermatophyta</taxon>
        <taxon>Magnoliopsida</taxon>
        <taxon>Trochodendrales</taxon>
        <taxon>Trochodendraceae</taxon>
        <taxon>Tetracentron</taxon>
    </lineage>
</organism>
<dbReference type="EMBL" id="JABCRI010000001">
    <property type="protein sequence ID" value="KAF8412944.1"/>
    <property type="molecule type" value="Genomic_DNA"/>
</dbReference>
<accession>A0A834ZSD1</accession>
<proteinExistence type="predicted"/>
<feature type="chain" id="PRO_5032433028" evidence="1">
    <location>
        <begin position="23"/>
        <end position="129"/>
    </location>
</feature>
<name>A0A834ZSD1_TETSI</name>
<keyword evidence="1" id="KW-0732">Signal</keyword>
<protein>
    <submittedName>
        <fullName evidence="2">Uncharacterized protein</fullName>
    </submittedName>
</protein>
<gene>
    <name evidence="2" type="ORF">HHK36_000916</name>
</gene>
<dbReference type="AlphaFoldDB" id="A0A834ZSD1"/>
<evidence type="ECO:0000256" key="1">
    <source>
        <dbReference type="SAM" id="SignalP"/>
    </source>
</evidence>
<dbReference type="PANTHER" id="PTHR46274:SF9">
    <property type="entry name" value="PHOSPHATIDYLGLYCEROPHOSPHATE PHOSPHATASE PTPMT1"/>
    <property type="match status" value="1"/>
</dbReference>
<evidence type="ECO:0000313" key="2">
    <source>
        <dbReference type="EMBL" id="KAF8412944.1"/>
    </source>
</evidence>
<feature type="signal peptide" evidence="1">
    <location>
        <begin position="1"/>
        <end position="22"/>
    </location>
</feature>
<dbReference type="PANTHER" id="PTHR46274">
    <property type="entry name" value="PHOSPHATIDYLINOSITOL PHOSPHATASE"/>
    <property type="match status" value="1"/>
</dbReference>
<dbReference type="Proteomes" id="UP000655225">
    <property type="component" value="Unassembled WGS sequence"/>
</dbReference>
<dbReference type="OrthoDB" id="781068at2759"/>
<comment type="caution">
    <text evidence="2">The sequence shown here is derived from an EMBL/GenBank/DDBJ whole genome shotgun (WGS) entry which is preliminary data.</text>
</comment>
<keyword evidence="3" id="KW-1185">Reference proteome</keyword>
<sequence>MDFSLAIAAVLIHPLSVILLGAVQFPSELPRLKELGVGGVITLNETYETLVPTSLYHAKPGWRCSEGNRDSGAVEEQSLGQRVQFVSQTALAKLSYLWLCSHARQKISSDSIVRRAAALRGLISGEVSP</sequence>
<evidence type="ECO:0000313" key="3">
    <source>
        <dbReference type="Proteomes" id="UP000655225"/>
    </source>
</evidence>